<keyword evidence="2" id="KW-1185">Reference proteome</keyword>
<comment type="caution">
    <text evidence="1">The sequence shown here is derived from an EMBL/GenBank/DDBJ whole genome shotgun (WGS) entry which is preliminary data.</text>
</comment>
<name>A0ACC2H501_DALPE</name>
<evidence type="ECO:0000313" key="1">
    <source>
        <dbReference type="EMBL" id="KAJ8010860.1"/>
    </source>
</evidence>
<sequence>MDPNPFNPSPEPRRGTRVNGTNPVQHEQIQSKTNPQDLTMNRYANKNSTVNGTKRTALICRPQKAAQKRLTHLKPGALSWTKPSPDRERGAVRAEHMISL</sequence>
<proteinExistence type="predicted"/>
<dbReference type="EMBL" id="CM055733">
    <property type="protein sequence ID" value="KAJ8010860.1"/>
    <property type="molecule type" value="Genomic_DNA"/>
</dbReference>
<dbReference type="Proteomes" id="UP001157502">
    <property type="component" value="Chromosome 6"/>
</dbReference>
<evidence type="ECO:0000313" key="2">
    <source>
        <dbReference type="Proteomes" id="UP001157502"/>
    </source>
</evidence>
<reference evidence="1" key="1">
    <citation type="submission" date="2021-05" db="EMBL/GenBank/DDBJ databases">
        <authorList>
            <person name="Pan Q."/>
            <person name="Jouanno E."/>
            <person name="Zahm M."/>
            <person name="Klopp C."/>
            <person name="Cabau C."/>
            <person name="Louis A."/>
            <person name="Berthelot C."/>
            <person name="Parey E."/>
            <person name="Roest Crollius H."/>
            <person name="Montfort J."/>
            <person name="Robinson-Rechavi M."/>
            <person name="Bouchez O."/>
            <person name="Lampietro C."/>
            <person name="Lopez Roques C."/>
            <person name="Donnadieu C."/>
            <person name="Postlethwait J."/>
            <person name="Bobe J."/>
            <person name="Dillon D."/>
            <person name="Chandos A."/>
            <person name="von Hippel F."/>
            <person name="Guiguen Y."/>
        </authorList>
    </citation>
    <scope>NUCLEOTIDE SEQUENCE</scope>
    <source>
        <strain evidence="1">YG-Jan2019</strain>
    </source>
</reference>
<gene>
    <name evidence="1" type="ORF">DPEC_G00079520</name>
</gene>
<accession>A0ACC2H501</accession>
<protein>
    <submittedName>
        <fullName evidence="1">Uncharacterized protein</fullName>
    </submittedName>
</protein>
<organism evidence="1 2">
    <name type="scientific">Dallia pectoralis</name>
    <name type="common">Alaska blackfish</name>
    <dbReference type="NCBI Taxonomy" id="75939"/>
    <lineage>
        <taxon>Eukaryota</taxon>
        <taxon>Metazoa</taxon>
        <taxon>Chordata</taxon>
        <taxon>Craniata</taxon>
        <taxon>Vertebrata</taxon>
        <taxon>Euteleostomi</taxon>
        <taxon>Actinopterygii</taxon>
        <taxon>Neopterygii</taxon>
        <taxon>Teleostei</taxon>
        <taxon>Protacanthopterygii</taxon>
        <taxon>Esociformes</taxon>
        <taxon>Umbridae</taxon>
        <taxon>Dallia</taxon>
    </lineage>
</organism>